<evidence type="ECO:0000313" key="1">
    <source>
        <dbReference type="EMBL" id="QAR32085.1"/>
    </source>
</evidence>
<keyword evidence="2" id="KW-1185">Reference proteome</keyword>
<dbReference type="AlphaFoldDB" id="A0A410JVL9"/>
<accession>A0A410JVL9</accession>
<dbReference type="RefSeq" id="WP_128465372.1">
    <property type="nucleotide sequence ID" value="NZ_CP035108.1"/>
</dbReference>
<protein>
    <recommendedName>
        <fullName evidence="3">Cysteine-rich CWC family protein</fullName>
    </recommendedName>
</protein>
<proteinExistence type="predicted"/>
<dbReference type="KEGG" id="gtl:EP073_01305"/>
<dbReference type="EMBL" id="CP035108">
    <property type="protein sequence ID" value="QAR32085.1"/>
    <property type="molecule type" value="Genomic_DNA"/>
</dbReference>
<dbReference type="OrthoDB" id="5625686at2"/>
<evidence type="ECO:0008006" key="3">
    <source>
        <dbReference type="Google" id="ProtNLM"/>
    </source>
</evidence>
<evidence type="ECO:0000313" key="2">
    <source>
        <dbReference type="Proteomes" id="UP000287502"/>
    </source>
</evidence>
<sequence>MRESADKCPMCGQDNKCAALKKSNGTCWCVGKPPLPSEILTQYEWRPCFCENCYDKIIAQSKQNQQ</sequence>
<reference evidence="1 2" key="1">
    <citation type="submission" date="2019-01" db="EMBL/GenBank/DDBJ databases">
        <title>Geovibrio thiophilus DSM 11263, complete genome.</title>
        <authorList>
            <person name="Spring S."/>
            <person name="Bunk B."/>
            <person name="Sproer C."/>
        </authorList>
    </citation>
    <scope>NUCLEOTIDE SEQUENCE [LARGE SCALE GENOMIC DNA]</scope>
    <source>
        <strain evidence="1 2">DSM 11263</strain>
    </source>
</reference>
<organism evidence="1 2">
    <name type="scientific">Geovibrio thiophilus</name>
    <dbReference type="NCBI Taxonomy" id="139438"/>
    <lineage>
        <taxon>Bacteria</taxon>
        <taxon>Pseudomonadati</taxon>
        <taxon>Deferribacterota</taxon>
        <taxon>Deferribacteres</taxon>
        <taxon>Deferribacterales</taxon>
        <taxon>Geovibrionaceae</taxon>
        <taxon>Geovibrio</taxon>
    </lineage>
</organism>
<dbReference type="Proteomes" id="UP000287502">
    <property type="component" value="Chromosome"/>
</dbReference>
<dbReference type="InterPro" id="IPR032720">
    <property type="entry name" value="Cys_rich_CWC"/>
</dbReference>
<gene>
    <name evidence="1" type="ORF">EP073_01305</name>
</gene>
<dbReference type="Pfam" id="PF14375">
    <property type="entry name" value="Cys_rich_CWC"/>
    <property type="match status" value="1"/>
</dbReference>
<name>A0A410JVL9_9BACT</name>